<feature type="transmembrane region" description="Helical" evidence="1">
    <location>
        <begin position="20"/>
        <end position="40"/>
    </location>
</feature>
<sequence>MNLYLQVHSLLNLIGYREDIYYIFGLFCLISWFIFNVWILRDYFFPWWFEPIYTEKGLNKVDLEHKKIEFLLRQRINNAFAISISVAAPSTIRNSLGFTPQLNTAILADLNNSPHIQQQSQILNPVTLSMLEQTV</sequence>
<keyword evidence="3" id="KW-1185">Reference proteome</keyword>
<evidence type="ECO:0000313" key="4">
    <source>
        <dbReference type="WBParaSite" id="TCLT_0000470101-mRNA-1"/>
    </source>
</evidence>
<dbReference type="WBParaSite" id="TCLT_0000470101-mRNA-1">
    <property type="protein sequence ID" value="TCLT_0000470101-mRNA-1"/>
    <property type="gene ID" value="TCLT_0000470101"/>
</dbReference>
<keyword evidence="1" id="KW-0812">Transmembrane</keyword>
<organism evidence="4">
    <name type="scientific">Thelazia callipaeda</name>
    <name type="common">Oriental eyeworm</name>
    <name type="synonym">Parasitic nematode</name>
    <dbReference type="NCBI Taxonomy" id="103827"/>
    <lineage>
        <taxon>Eukaryota</taxon>
        <taxon>Metazoa</taxon>
        <taxon>Ecdysozoa</taxon>
        <taxon>Nematoda</taxon>
        <taxon>Chromadorea</taxon>
        <taxon>Rhabditida</taxon>
        <taxon>Spirurina</taxon>
        <taxon>Spiruromorpha</taxon>
        <taxon>Thelazioidea</taxon>
        <taxon>Thelaziidae</taxon>
        <taxon>Thelazia</taxon>
    </lineage>
</organism>
<evidence type="ECO:0000313" key="2">
    <source>
        <dbReference type="EMBL" id="VDN01839.1"/>
    </source>
</evidence>
<gene>
    <name evidence="2" type="ORF">TCLT_LOCUS4690</name>
</gene>
<dbReference type="AlphaFoldDB" id="A0A0N5CWH9"/>
<evidence type="ECO:0000256" key="1">
    <source>
        <dbReference type="SAM" id="Phobius"/>
    </source>
</evidence>
<dbReference type="OMA" id="CLISWFI"/>
<evidence type="ECO:0000313" key="3">
    <source>
        <dbReference type="Proteomes" id="UP000276776"/>
    </source>
</evidence>
<keyword evidence="1" id="KW-1133">Transmembrane helix</keyword>
<protein>
    <submittedName>
        <fullName evidence="4">Bestrophin homolog</fullName>
    </submittedName>
</protein>
<keyword evidence="1" id="KW-0472">Membrane</keyword>
<reference evidence="4" key="1">
    <citation type="submission" date="2017-02" db="UniProtKB">
        <authorList>
            <consortium name="WormBaseParasite"/>
        </authorList>
    </citation>
    <scope>IDENTIFICATION</scope>
</reference>
<name>A0A0N5CWH9_THECL</name>
<reference evidence="2 3" key="2">
    <citation type="submission" date="2018-11" db="EMBL/GenBank/DDBJ databases">
        <authorList>
            <consortium name="Pathogen Informatics"/>
        </authorList>
    </citation>
    <scope>NUCLEOTIDE SEQUENCE [LARGE SCALE GENOMIC DNA]</scope>
</reference>
<dbReference type="Proteomes" id="UP000276776">
    <property type="component" value="Unassembled WGS sequence"/>
</dbReference>
<proteinExistence type="predicted"/>
<dbReference type="OrthoDB" id="5844891at2759"/>
<dbReference type="EMBL" id="UYYF01004299">
    <property type="protein sequence ID" value="VDN01839.1"/>
    <property type="molecule type" value="Genomic_DNA"/>
</dbReference>
<accession>A0A0N5CWH9</accession>